<dbReference type="Pfam" id="PF13365">
    <property type="entry name" value="Trypsin_2"/>
    <property type="match status" value="1"/>
</dbReference>
<dbReference type="OrthoDB" id="513782at2"/>
<accession>A0A2G8T992</accession>
<dbReference type="Proteomes" id="UP000230390">
    <property type="component" value="Unassembled WGS sequence"/>
</dbReference>
<reference evidence="7 8" key="1">
    <citation type="submission" date="2017-10" db="EMBL/GenBank/DDBJ databases">
        <title>Massilia psychrophilum sp. nov., a novel purple-pigmented bacterium isolated from Tianshan glacier, Xinjiang Municipality, China.</title>
        <authorList>
            <person name="Wang H."/>
        </authorList>
    </citation>
    <scope>NUCLEOTIDE SEQUENCE [LARGE SCALE GENOMIC DNA]</scope>
    <source>
        <strain evidence="7 8">JCM 30074</strain>
    </source>
</reference>
<name>A0A2G8T992_9BURK</name>
<evidence type="ECO:0000313" key="8">
    <source>
        <dbReference type="Proteomes" id="UP000230390"/>
    </source>
</evidence>
<dbReference type="SUPFAM" id="SSF50494">
    <property type="entry name" value="Trypsin-like serine proteases"/>
    <property type="match status" value="1"/>
</dbReference>
<evidence type="ECO:0000256" key="5">
    <source>
        <dbReference type="ARBA" id="ARBA00022825"/>
    </source>
</evidence>
<dbReference type="EMBL" id="PDOC01000031">
    <property type="protein sequence ID" value="PIL42258.1"/>
    <property type="molecule type" value="Genomic_DNA"/>
</dbReference>
<evidence type="ECO:0000256" key="3">
    <source>
        <dbReference type="ARBA" id="ARBA00022729"/>
    </source>
</evidence>
<evidence type="ECO:0000313" key="7">
    <source>
        <dbReference type="EMBL" id="PIL42258.1"/>
    </source>
</evidence>
<keyword evidence="2 6" id="KW-0645">Protease</keyword>
<keyword evidence="3" id="KW-0732">Signal</keyword>
<dbReference type="Gene3D" id="2.40.10.10">
    <property type="entry name" value="Trypsin-like serine proteases"/>
    <property type="match status" value="2"/>
</dbReference>
<dbReference type="EC" id="3.4.21.-" evidence="6"/>
<evidence type="ECO:0000256" key="2">
    <source>
        <dbReference type="ARBA" id="ARBA00022670"/>
    </source>
</evidence>
<gene>
    <name evidence="7" type="ORF">CR105_25345</name>
</gene>
<organism evidence="7 8">
    <name type="scientific">Massilia eurypsychrophila</name>
    <dbReference type="NCBI Taxonomy" id="1485217"/>
    <lineage>
        <taxon>Bacteria</taxon>
        <taxon>Pseudomonadati</taxon>
        <taxon>Pseudomonadota</taxon>
        <taxon>Betaproteobacteria</taxon>
        <taxon>Burkholderiales</taxon>
        <taxon>Oxalobacteraceae</taxon>
        <taxon>Telluria group</taxon>
        <taxon>Massilia</taxon>
    </lineage>
</organism>
<dbReference type="PANTHER" id="PTHR15462">
    <property type="entry name" value="SERINE PROTEASE"/>
    <property type="match status" value="1"/>
</dbReference>
<dbReference type="InterPro" id="IPR009003">
    <property type="entry name" value="Peptidase_S1_PA"/>
</dbReference>
<evidence type="ECO:0000256" key="1">
    <source>
        <dbReference type="ARBA" id="ARBA00008764"/>
    </source>
</evidence>
<evidence type="ECO:0000256" key="4">
    <source>
        <dbReference type="ARBA" id="ARBA00022801"/>
    </source>
</evidence>
<proteinExistence type="inferred from homology"/>
<protein>
    <recommendedName>
        <fullName evidence="6">Serine protease</fullName>
        <ecNumber evidence="6">3.4.21.-</ecNumber>
    </recommendedName>
</protein>
<keyword evidence="8" id="KW-1185">Reference proteome</keyword>
<dbReference type="PROSITE" id="PS00672">
    <property type="entry name" value="V8_HIS"/>
    <property type="match status" value="1"/>
</dbReference>
<keyword evidence="5 6" id="KW-0720">Serine protease</keyword>
<dbReference type="InterPro" id="IPR008256">
    <property type="entry name" value="Peptidase_S1B"/>
</dbReference>
<sequence length="403" mass="42593">MTEEAYGDAPVPVGGGEAMAETAEMTEEIGNPAMQESAEEFYEATPEQLNAAAIEAGEEGRSDTESGDELTEAGVALGGAQEAGVEEFFPILAALVPTLLSSIGPTVAKKVVAKLSPRAKQGIKRLATTAAATAGKSKPVKNILSVFARLLESEQTKATGESDAEVGEELNQLIDEVAATAEVIIGRDDRILATDTMSEPLRRICELRITFPNGKTYRGTGFLIGKRTLATAGHCVYLHNEGGWARKIEVIPGANGTFRPCGSEFSSSFRSVKGWVNSKKPEHDFGCIVLPANAFGGRNLGYFGISAAPPLKILGKCVSLYGYPGDKPSQNWGMTLAVKTITAKTLIYDIDTVGGQSGAPVYTDLDGRKNCAIAIHNYGSAGGNSATRITPTVFERLSKWALL</sequence>
<comment type="similarity">
    <text evidence="1 6">Belongs to the peptidase S1B family.</text>
</comment>
<dbReference type="InterPro" id="IPR043504">
    <property type="entry name" value="Peptidase_S1_PA_chymotrypsin"/>
</dbReference>
<dbReference type="InterPro" id="IPR050966">
    <property type="entry name" value="Glutamyl_endopeptidase"/>
</dbReference>
<dbReference type="AlphaFoldDB" id="A0A2G8T992"/>
<dbReference type="PANTHER" id="PTHR15462:SF8">
    <property type="entry name" value="SERINE PROTEASE"/>
    <property type="match status" value="1"/>
</dbReference>
<dbReference type="PRINTS" id="PR00839">
    <property type="entry name" value="V8PROTEASE"/>
</dbReference>
<dbReference type="RefSeq" id="WP_099793445.1">
    <property type="nucleotide sequence ID" value="NZ_JBHLYV010000094.1"/>
</dbReference>
<dbReference type="InterPro" id="IPR028301">
    <property type="entry name" value="V8_his_AS"/>
</dbReference>
<dbReference type="GO" id="GO:0008236">
    <property type="term" value="F:serine-type peptidase activity"/>
    <property type="evidence" value="ECO:0007669"/>
    <property type="project" value="UniProtKB-KW"/>
</dbReference>
<evidence type="ECO:0000256" key="6">
    <source>
        <dbReference type="RuleBase" id="RU004296"/>
    </source>
</evidence>
<dbReference type="GO" id="GO:0006508">
    <property type="term" value="P:proteolysis"/>
    <property type="evidence" value="ECO:0007669"/>
    <property type="project" value="UniProtKB-KW"/>
</dbReference>
<comment type="caution">
    <text evidence="7">The sequence shown here is derived from an EMBL/GenBank/DDBJ whole genome shotgun (WGS) entry which is preliminary data.</text>
</comment>
<keyword evidence="4 6" id="KW-0378">Hydrolase</keyword>